<dbReference type="EMBL" id="MVHH01000067">
    <property type="protein sequence ID" value="OQZ92034.1"/>
    <property type="molecule type" value="Genomic_DNA"/>
</dbReference>
<name>A0A0F5MSI3_9MYCO</name>
<evidence type="ECO:0000259" key="4">
    <source>
        <dbReference type="Pfam" id="PF00561"/>
    </source>
</evidence>
<evidence type="ECO:0000256" key="2">
    <source>
        <dbReference type="ARBA" id="ARBA00038115"/>
    </source>
</evidence>
<dbReference type="Pfam" id="PF00561">
    <property type="entry name" value="Abhydrolase_1"/>
    <property type="match status" value="1"/>
</dbReference>
<proteinExistence type="inferred from homology"/>
<organism evidence="5 7">
    <name type="scientific">Mycolicibacter arupensis</name>
    <dbReference type="NCBI Taxonomy" id="342002"/>
    <lineage>
        <taxon>Bacteria</taxon>
        <taxon>Bacillati</taxon>
        <taxon>Actinomycetota</taxon>
        <taxon>Actinomycetes</taxon>
        <taxon>Mycobacteriales</taxon>
        <taxon>Mycobacteriaceae</taxon>
        <taxon>Mycolicibacter</taxon>
    </lineage>
</organism>
<dbReference type="PANTHER" id="PTHR22946">
    <property type="entry name" value="DIENELACTONE HYDROLASE DOMAIN-CONTAINING PROTEIN-RELATED"/>
    <property type="match status" value="1"/>
</dbReference>
<dbReference type="InterPro" id="IPR050261">
    <property type="entry name" value="FrsA_esterase"/>
</dbReference>
<dbReference type="PANTHER" id="PTHR22946:SF9">
    <property type="entry name" value="POLYKETIDE TRANSFERASE AF380"/>
    <property type="match status" value="1"/>
</dbReference>
<reference evidence="7" key="1">
    <citation type="submission" date="2015-04" db="EMBL/GenBank/DDBJ databases">
        <title>Genome sequence of Mycobacterium arupense GUC1.</title>
        <authorList>
            <person name="Greninger A.L."/>
            <person name="Cunningham G."/>
            <person name="Chiu C.Y."/>
            <person name="Miller S."/>
        </authorList>
    </citation>
    <scope>NUCLEOTIDE SEQUENCE [LARGE SCALE GENOMIC DNA]</scope>
    <source>
        <strain evidence="7">GUC1</strain>
    </source>
</reference>
<dbReference type="GO" id="GO:0052689">
    <property type="term" value="F:carboxylic ester hydrolase activity"/>
    <property type="evidence" value="ECO:0007669"/>
    <property type="project" value="UniProtKB-ARBA"/>
</dbReference>
<dbReference type="InterPro" id="IPR000073">
    <property type="entry name" value="AB_hydrolase_1"/>
</dbReference>
<dbReference type="Proteomes" id="UP000192327">
    <property type="component" value="Unassembled WGS sequence"/>
</dbReference>
<keyword evidence="8" id="KW-1185">Reference proteome</keyword>
<evidence type="ECO:0000256" key="3">
    <source>
        <dbReference type="SAM" id="MobiDB-lite"/>
    </source>
</evidence>
<evidence type="ECO:0000313" key="7">
    <source>
        <dbReference type="Proteomes" id="UP000034416"/>
    </source>
</evidence>
<comment type="similarity">
    <text evidence="2">Belongs to the AB hydrolase superfamily. FUS2 hydrolase family.</text>
</comment>
<protein>
    <submittedName>
        <fullName evidence="6">Alpha/beta hydrolase</fullName>
    </submittedName>
    <submittedName>
        <fullName evidence="5">Peptidase</fullName>
    </submittedName>
</protein>
<evidence type="ECO:0000256" key="1">
    <source>
        <dbReference type="ARBA" id="ARBA00022801"/>
    </source>
</evidence>
<dbReference type="SUPFAM" id="SSF53474">
    <property type="entry name" value="alpha/beta-Hydrolases"/>
    <property type="match status" value="1"/>
</dbReference>
<dbReference type="EMBL" id="LASW01000123">
    <property type="protein sequence ID" value="KKB97574.1"/>
    <property type="molecule type" value="Genomic_DNA"/>
</dbReference>
<comment type="caution">
    <text evidence="5">The sequence shown here is derived from an EMBL/GenBank/DDBJ whole genome shotgun (WGS) entry which is preliminary data.</text>
</comment>
<reference evidence="5" key="2">
    <citation type="submission" date="2015-04" db="EMBL/GenBank/DDBJ databases">
        <title>Genome sequence of Mycobacterium arupense strain GUC1.</title>
        <authorList>
            <person name="Greninger A.L."/>
            <person name="Cunningham G."/>
            <person name="Chiu C.Y."/>
            <person name="Miller S."/>
        </authorList>
    </citation>
    <scope>NUCLEOTIDE SEQUENCE</scope>
    <source>
        <strain evidence="5">GUC1</strain>
    </source>
</reference>
<dbReference type="RefSeq" id="WP_046191083.1">
    <property type="nucleotide sequence ID" value="NZ_JACKUJ010000011.1"/>
</dbReference>
<dbReference type="InterPro" id="IPR029058">
    <property type="entry name" value="AB_hydrolase_fold"/>
</dbReference>
<dbReference type="Gene3D" id="3.40.50.1820">
    <property type="entry name" value="alpha/beta hydrolase"/>
    <property type="match status" value="1"/>
</dbReference>
<dbReference type="Proteomes" id="UP000034416">
    <property type="component" value="Unassembled WGS sequence"/>
</dbReference>
<dbReference type="STRING" id="342002.BST15_19330"/>
<reference evidence="6 8" key="3">
    <citation type="submission" date="2016-12" db="EMBL/GenBank/DDBJ databases">
        <title>The new phylogeny of genus Mycobacterium.</title>
        <authorList>
            <person name="Tortoli E."/>
            <person name="Trovato A."/>
            <person name="Cirillo D.M."/>
        </authorList>
    </citation>
    <scope>NUCLEOTIDE SEQUENCE [LARGE SCALE GENOMIC DNA]</scope>
    <source>
        <strain evidence="6 8">DSM 44942</strain>
    </source>
</reference>
<dbReference type="PATRIC" id="fig|342002.3.peg.3877"/>
<dbReference type="AlphaFoldDB" id="A0A0F5MSI3"/>
<feature type="domain" description="AB hydrolase-1" evidence="4">
    <location>
        <begin position="168"/>
        <end position="283"/>
    </location>
</feature>
<evidence type="ECO:0000313" key="5">
    <source>
        <dbReference type="EMBL" id="KKB97574.1"/>
    </source>
</evidence>
<evidence type="ECO:0000313" key="8">
    <source>
        <dbReference type="Proteomes" id="UP000192327"/>
    </source>
</evidence>
<feature type="region of interest" description="Disordered" evidence="3">
    <location>
        <begin position="1"/>
        <end position="25"/>
    </location>
</feature>
<sequence>MTTDVTPLNPPIPIPDVPGADAGSAGLPHRSELTLREKAIVDASAVADIGLRTAVASMVAAAMIPSVLTTAVGRKQSQQERERLAFYADAASAHDPKRSFPAPTTAPRVTARRANPLAERIARGSVENVAFRSSFEAINPAMRDPWRALGNNNTARFQHWRHDDGPRPTLCVIHGFMGSAYLFNGLFFSLPWFFRSGYDVALFTLPFHGRRAEKFSPFSGYGYFSHGMSGFAEAMAQAVHDFRSMIDYLESTGVDRFALTGLSLGGYTSALLAAVEPRLQAVIPNVPVVSVESEIRDWFPANMVLHGGQLLGNVGNEAFGAATAFHSPLNYTPLVAKERRLIITGLGDRLAPPEQSEMLWHHWDQCALHWFPGNHVLHVSQPTYLRRMTAFLRPYMF</sequence>
<evidence type="ECO:0000313" key="6">
    <source>
        <dbReference type="EMBL" id="OQZ92034.1"/>
    </source>
</evidence>
<dbReference type="OrthoDB" id="5416778at2"/>
<gene>
    <name evidence="6" type="ORF">BST15_19330</name>
    <name evidence="5" type="ORF">WR43_18565</name>
</gene>
<keyword evidence="1 6" id="KW-0378">Hydrolase</keyword>
<accession>A0A0F5MSI3</accession>